<evidence type="ECO:0000256" key="2">
    <source>
        <dbReference type="RuleBase" id="RU369057"/>
    </source>
</evidence>
<dbReference type="InterPro" id="IPR007834">
    <property type="entry name" value="DSS1_SEM1"/>
</dbReference>
<comment type="subcellular location">
    <subcellularLocation>
        <location evidence="2">Nucleus</location>
    </subcellularLocation>
</comment>
<evidence type="ECO:0000256" key="1">
    <source>
        <dbReference type="ARBA" id="ARBA00034491"/>
    </source>
</evidence>
<dbReference type="SMART" id="SM01385">
    <property type="entry name" value="DSS1_SEM1"/>
    <property type="match status" value="1"/>
</dbReference>
<keyword evidence="2" id="KW-0647">Proteasome</keyword>
<reference evidence="3 4" key="1">
    <citation type="journal article" date="2022" name="Front. Cell. Infect. Microbiol.">
        <title>The Genomes of Two Strains of Taenia crassiceps the Animal Model for the Study of Human Cysticercosis.</title>
        <authorList>
            <person name="Bobes R.J."/>
            <person name="Estrada K."/>
            <person name="Rios-Valencia D.G."/>
            <person name="Calderon-Gallegos A."/>
            <person name="de la Torre P."/>
            <person name="Carrero J.C."/>
            <person name="Sanchez-Flores A."/>
            <person name="Laclette J.P."/>
        </authorList>
    </citation>
    <scope>NUCLEOTIDE SEQUENCE [LARGE SCALE GENOMIC DNA]</scope>
    <source>
        <strain evidence="3">WFUcys</strain>
    </source>
</reference>
<proteinExistence type="inferred from homology"/>
<accession>A0ABR4QR66</accession>
<dbReference type="Pfam" id="PF05160">
    <property type="entry name" value="DSS1_SEM1"/>
    <property type="match status" value="1"/>
</dbReference>
<keyword evidence="2" id="KW-0539">Nucleus</keyword>
<comment type="similarity">
    <text evidence="1 2">Belongs to the DSS1/SEM1 family.</text>
</comment>
<dbReference type="Proteomes" id="UP001651158">
    <property type="component" value="Unassembled WGS sequence"/>
</dbReference>
<organism evidence="3 4">
    <name type="scientific">Taenia crassiceps</name>
    <dbReference type="NCBI Taxonomy" id="6207"/>
    <lineage>
        <taxon>Eukaryota</taxon>
        <taxon>Metazoa</taxon>
        <taxon>Spiralia</taxon>
        <taxon>Lophotrochozoa</taxon>
        <taxon>Platyhelminthes</taxon>
        <taxon>Cestoda</taxon>
        <taxon>Eucestoda</taxon>
        <taxon>Cyclophyllidea</taxon>
        <taxon>Taeniidae</taxon>
        <taxon>Taenia</taxon>
    </lineage>
</organism>
<evidence type="ECO:0000313" key="4">
    <source>
        <dbReference type="Proteomes" id="UP001651158"/>
    </source>
</evidence>
<keyword evidence="4" id="KW-1185">Reference proteome</keyword>
<protein>
    <recommendedName>
        <fullName evidence="2">26S proteasome complex subunit SEM1</fullName>
    </recommendedName>
</protein>
<dbReference type="EMBL" id="JAKROA010000001">
    <property type="protein sequence ID" value="KAL5112061.1"/>
    <property type="molecule type" value="Genomic_DNA"/>
</dbReference>
<name>A0ABR4QR66_9CEST</name>
<evidence type="ECO:0000313" key="3">
    <source>
        <dbReference type="EMBL" id="KAL5112061.1"/>
    </source>
</evidence>
<comment type="caution">
    <text evidence="3">The sequence shown here is derived from an EMBL/GenBank/DDBJ whole genome shotgun (WGS) entry which is preliminary data.</text>
</comment>
<gene>
    <name evidence="3" type="ORF">TcWFU_004976</name>
</gene>
<comment type="function">
    <text evidence="2">Component of the 26S proteasome, a multiprotein complex involved in the ATP-dependent degradation of ubiquitinated proteins.</text>
</comment>
<sequence>MAKSDANEKQGMYQDVNEFEEFIVEEWDTSEEDESDRNVWDGEWDNEDYENEEFTQSLRNDLQEWGYLS</sequence>